<sequence length="492" mass="51109">MSAAHSPQPDHQSPQDQKISGQAILIIGILVFTTFIMMLNETALAVALPDIMAEFGIGAATAQWALTGVMLTMAIMMPTTGWILDRFTTRQVYLTAAVFFLAGSAVAALSPSFTIMLVGRVLQAVGTAIVMPLQMTVVMTIVPSARRGTVMGVISIVMAVGPALGPTFAGAVMSVSTWHMTFWIMAALVTVAGLLGAWKLTNIGQMKKSPLDVLSVILSAFAFGGLVYGLSSVGAIIGGTDGAAVAWIVLGIGAVGLALFVWRQLALRSSGRALLNLKPLTVRNFVVAVIVILLFQGTMLGISNTLPLYLQGALLASVLLAGLANLPGGLVETVFSPVSGALFDRIGPRPLVIPGTIIGAGSLYWMATADHTTSVATIMVMYAVFSFGLAMVLTPLMTTALGSLPADIYSHGSAIMNTLMQLAGAAGTAVMIAVFDVVSHRGGNTQEAIGHGGGSAFLIGAILLTVAAVATFFLHRPETGQRVKTVQSEEPR</sequence>
<dbReference type="InterPro" id="IPR011701">
    <property type="entry name" value="MFS"/>
</dbReference>
<feature type="domain" description="Major facilitator superfamily (MFS) profile" evidence="9">
    <location>
        <begin position="26"/>
        <end position="479"/>
    </location>
</feature>
<dbReference type="Gene3D" id="1.20.1250.20">
    <property type="entry name" value="MFS general substrate transporter like domains"/>
    <property type="match status" value="1"/>
</dbReference>
<dbReference type="InterPro" id="IPR004638">
    <property type="entry name" value="EmrB-like"/>
</dbReference>
<evidence type="ECO:0000256" key="1">
    <source>
        <dbReference type="ARBA" id="ARBA00004651"/>
    </source>
</evidence>
<dbReference type="PROSITE" id="PS50850">
    <property type="entry name" value="MFS"/>
    <property type="match status" value="1"/>
</dbReference>
<feature type="transmembrane region" description="Helical" evidence="8">
    <location>
        <begin position="149"/>
        <end position="169"/>
    </location>
</feature>
<dbReference type="EMBL" id="PDJF01000001">
    <property type="protein sequence ID" value="PFG28223.1"/>
    <property type="molecule type" value="Genomic_DNA"/>
</dbReference>
<keyword evidence="7 8" id="KW-0472">Membrane</keyword>
<evidence type="ECO:0000256" key="8">
    <source>
        <dbReference type="SAM" id="Phobius"/>
    </source>
</evidence>
<comment type="similarity">
    <text evidence="2">Belongs to the major facilitator superfamily. EmrB family.</text>
</comment>
<evidence type="ECO:0000313" key="10">
    <source>
        <dbReference type="EMBL" id="PFG28223.1"/>
    </source>
</evidence>
<proteinExistence type="inferred from homology"/>
<name>A0A2A9DNP9_9CORY</name>
<dbReference type="AlphaFoldDB" id="A0A2A9DNP9"/>
<reference evidence="10 11" key="1">
    <citation type="submission" date="2017-10" db="EMBL/GenBank/DDBJ databases">
        <title>Sequencing the genomes of 1000 actinobacteria strains.</title>
        <authorList>
            <person name="Klenk H.-P."/>
        </authorList>
    </citation>
    <scope>NUCLEOTIDE SEQUENCE [LARGE SCALE GENOMIC DNA]</scope>
    <source>
        <strain evidence="10 11">DSM 20688</strain>
    </source>
</reference>
<feature type="transmembrane region" description="Helical" evidence="8">
    <location>
        <begin position="455"/>
        <end position="474"/>
    </location>
</feature>
<feature type="transmembrane region" description="Helical" evidence="8">
    <location>
        <begin position="282"/>
        <end position="302"/>
    </location>
</feature>
<evidence type="ECO:0000256" key="3">
    <source>
        <dbReference type="ARBA" id="ARBA00022448"/>
    </source>
</evidence>
<evidence type="ECO:0000256" key="2">
    <source>
        <dbReference type="ARBA" id="ARBA00008537"/>
    </source>
</evidence>
<dbReference type="CDD" id="cd17503">
    <property type="entry name" value="MFS_LmrB_MDR_like"/>
    <property type="match status" value="1"/>
</dbReference>
<feature type="transmembrane region" description="Helical" evidence="8">
    <location>
        <begin position="414"/>
        <end position="435"/>
    </location>
</feature>
<evidence type="ECO:0000256" key="6">
    <source>
        <dbReference type="ARBA" id="ARBA00022989"/>
    </source>
</evidence>
<keyword evidence="3" id="KW-0813">Transport</keyword>
<accession>A0A2A9DNP9</accession>
<dbReference type="NCBIfam" id="TIGR00711">
    <property type="entry name" value="efflux_EmrB"/>
    <property type="match status" value="1"/>
</dbReference>
<feature type="transmembrane region" description="Helical" evidence="8">
    <location>
        <begin position="308"/>
        <end position="330"/>
    </location>
</feature>
<feature type="transmembrane region" description="Helical" evidence="8">
    <location>
        <begin position="379"/>
        <end position="402"/>
    </location>
</feature>
<protein>
    <submittedName>
        <fullName evidence="10">DHA2 family lincomycin resistance protein-like MFS transporter</fullName>
    </submittedName>
</protein>
<dbReference type="InterPro" id="IPR036259">
    <property type="entry name" value="MFS_trans_sf"/>
</dbReference>
<evidence type="ECO:0000256" key="7">
    <source>
        <dbReference type="ARBA" id="ARBA00023136"/>
    </source>
</evidence>
<evidence type="ECO:0000256" key="4">
    <source>
        <dbReference type="ARBA" id="ARBA00022475"/>
    </source>
</evidence>
<feature type="transmembrane region" description="Helical" evidence="8">
    <location>
        <begin position="121"/>
        <end position="142"/>
    </location>
</feature>
<feature type="transmembrane region" description="Helical" evidence="8">
    <location>
        <begin position="21"/>
        <end position="39"/>
    </location>
</feature>
<dbReference type="STRING" id="1724.GCA_001044175_01409"/>
<dbReference type="InterPro" id="IPR020846">
    <property type="entry name" value="MFS_dom"/>
</dbReference>
<dbReference type="Proteomes" id="UP000221653">
    <property type="component" value="Unassembled WGS sequence"/>
</dbReference>
<dbReference type="Gene3D" id="1.20.1720.10">
    <property type="entry name" value="Multidrug resistance protein D"/>
    <property type="match status" value="1"/>
</dbReference>
<evidence type="ECO:0000259" key="9">
    <source>
        <dbReference type="PROSITE" id="PS50850"/>
    </source>
</evidence>
<evidence type="ECO:0000256" key="5">
    <source>
        <dbReference type="ARBA" id="ARBA00022692"/>
    </source>
</evidence>
<dbReference type="OrthoDB" id="9812221at2"/>
<feature type="transmembrane region" description="Helical" evidence="8">
    <location>
        <begin position="351"/>
        <end position="367"/>
    </location>
</feature>
<dbReference type="GO" id="GO:0022857">
    <property type="term" value="F:transmembrane transporter activity"/>
    <property type="evidence" value="ECO:0007669"/>
    <property type="project" value="InterPro"/>
</dbReference>
<dbReference type="SUPFAM" id="SSF103473">
    <property type="entry name" value="MFS general substrate transporter"/>
    <property type="match status" value="1"/>
</dbReference>
<dbReference type="Pfam" id="PF07690">
    <property type="entry name" value="MFS_1"/>
    <property type="match status" value="1"/>
</dbReference>
<feature type="transmembrane region" description="Helical" evidence="8">
    <location>
        <begin position="92"/>
        <end position="115"/>
    </location>
</feature>
<comment type="caution">
    <text evidence="10">The sequence shown here is derived from an EMBL/GenBank/DDBJ whole genome shotgun (WGS) entry which is preliminary data.</text>
</comment>
<dbReference type="PRINTS" id="PR01036">
    <property type="entry name" value="TCRTETB"/>
</dbReference>
<feature type="transmembrane region" description="Helical" evidence="8">
    <location>
        <begin position="181"/>
        <end position="201"/>
    </location>
</feature>
<keyword evidence="6 8" id="KW-1133">Transmembrane helix</keyword>
<dbReference type="PANTHER" id="PTHR42718:SF9">
    <property type="entry name" value="MAJOR FACILITATOR SUPERFAMILY MULTIDRUG TRANSPORTER MFSC"/>
    <property type="match status" value="1"/>
</dbReference>
<gene>
    <name evidence="10" type="ORF">ATK06_1325</name>
</gene>
<organism evidence="10 11">
    <name type="scientific">Corynebacterium renale</name>
    <dbReference type="NCBI Taxonomy" id="1724"/>
    <lineage>
        <taxon>Bacteria</taxon>
        <taxon>Bacillati</taxon>
        <taxon>Actinomycetota</taxon>
        <taxon>Actinomycetes</taxon>
        <taxon>Mycobacteriales</taxon>
        <taxon>Corynebacteriaceae</taxon>
        <taxon>Corynebacterium</taxon>
    </lineage>
</organism>
<feature type="transmembrane region" description="Helical" evidence="8">
    <location>
        <begin position="213"/>
        <end position="237"/>
    </location>
</feature>
<evidence type="ECO:0000313" key="11">
    <source>
        <dbReference type="Proteomes" id="UP000221653"/>
    </source>
</evidence>
<dbReference type="GO" id="GO:0005886">
    <property type="term" value="C:plasma membrane"/>
    <property type="evidence" value="ECO:0007669"/>
    <property type="project" value="UniProtKB-SubCell"/>
</dbReference>
<dbReference type="PANTHER" id="PTHR42718">
    <property type="entry name" value="MAJOR FACILITATOR SUPERFAMILY MULTIDRUG TRANSPORTER MFSC"/>
    <property type="match status" value="1"/>
</dbReference>
<feature type="transmembrane region" description="Helical" evidence="8">
    <location>
        <begin position="243"/>
        <end position="262"/>
    </location>
</feature>
<keyword evidence="4" id="KW-1003">Cell membrane</keyword>
<comment type="subcellular location">
    <subcellularLocation>
        <location evidence="1">Cell membrane</location>
        <topology evidence="1">Multi-pass membrane protein</topology>
    </subcellularLocation>
</comment>
<dbReference type="RefSeq" id="WP_098389045.1">
    <property type="nucleotide sequence ID" value="NZ_LS483464.1"/>
</dbReference>
<keyword evidence="11" id="KW-1185">Reference proteome</keyword>
<keyword evidence="5 8" id="KW-0812">Transmembrane</keyword>